<feature type="domain" description="CHAT" evidence="3">
    <location>
        <begin position="589"/>
        <end position="862"/>
    </location>
</feature>
<sequence length="899" mass="102303">MFFRRHLFLLAFIFLSFHPSPRQDSLELFRSRNQLADYLRFNWDRQNELDTPAVALAILDETLRSLWRAPKNAAEAEELLWVQLSRADYLFQLGKVLESVQAYEEALRWHRRYTFPDMVEYLYKPLIAHYTRLGENEKARVLYERAFKEASPESLAGLYNNLGLTYWNEGRNQEALGYFAKGLQLGSLEDMQKGLLWLSEARSQFELGENVKAALLLKKSLKTLEAIPEKEADVLDYLAGAYALQGVMQREAGAYAPAEAALARALQLVRKVYGIQHREYGKINVEYAYLFLKKGHPEQAIRYFDAALQAVIPGFKPKIPTDLPNAKQLYEENTIYEALAGKADALAQLYQQNQRLNYLTSAFSCHQLAQQVELSLRHTLQFESSKLSLLAYSRKRMEAALAIAFELYQKNQDPKTIRAAWTMVEQNKAAVLLEAVQENRLKQAMDRGDTLLLKEVRLKKQIAWFDGAALNANDAILAQNYQRQANQTRDDLAELKIQLAKKYPAYARYKQQLSELDLEKIRQRLLQKNGSLALEYFAGEAQTYLFSMPAQGQLKWVKIGSSARLSTQVRKMREWIQDKTGGDLQAYQQFSQQLFELLLPDGSIPVQTRSVVLIPDAWLSTLPFETLVEGKKTATRWSQVPYWCHKITIQYGYSLGVLLSQQDLQPPQRSRLLAIAPEFTKAERGLAPLSKSKAEVQQIKGIAKKAFFNTEATWQHFAKKAPHYSILHLATHASADSVRNAAGVEFYERRAFLSDIYALPLHADLICLSACQSGLGEWRDGEGVMSLARAFAYAGSKGLVATLWSVNEASSSVLFQSFYTHLRQGMSKAAALNQAKQDYLNNPAIPTFQKTPYYWAALTYVGEDSVVRMENHTAMIWIWGGIGVLALGLGLYFYQKKKN</sequence>
<dbReference type="Proteomes" id="UP000008461">
    <property type="component" value="Chromosome"/>
</dbReference>
<evidence type="ECO:0000256" key="1">
    <source>
        <dbReference type="PROSITE-ProRule" id="PRU00339"/>
    </source>
</evidence>
<dbReference type="eggNOG" id="COG4995">
    <property type="taxonomic scope" value="Bacteria"/>
</dbReference>
<keyword evidence="2" id="KW-0812">Transmembrane</keyword>
<dbReference type="PANTHER" id="PTHR10098">
    <property type="entry name" value="RAPSYN-RELATED"/>
    <property type="match status" value="1"/>
</dbReference>
<dbReference type="KEGG" id="hhy:Halhy_3024"/>
<evidence type="ECO:0000313" key="5">
    <source>
        <dbReference type="Proteomes" id="UP000008461"/>
    </source>
</evidence>
<evidence type="ECO:0000259" key="3">
    <source>
        <dbReference type="Pfam" id="PF12770"/>
    </source>
</evidence>
<dbReference type="AlphaFoldDB" id="F4L6Q6"/>
<dbReference type="OrthoDB" id="9771112at2"/>
<dbReference type="PANTHER" id="PTHR10098:SF108">
    <property type="entry name" value="TETRATRICOPEPTIDE REPEAT PROTEIN 28"/>
    <property type="match status" value="1"/>
</dbReference>
<dbReference type="SUPFAM" id="SSF48452">
    <property type="entry name" value="TPR-like"/>
    <property type="match status" value="2"/>
</dbReference>
<reference evidence="4 5" key="1">
    <citation type="journal article" date="2011" name="Stand. Genomic Sci.">
        <title>Complete genome sequence of Haliscomenobacter hydrossis type strain (O).</title>
        <authorList>
            <consortium name="US DOE Joint Genome Institute (JGI-PGF)"/>
            <person name="Daligault H."/>
            <person name="Lapidus A."/>
            <person name="Zeytun A."/>
            <person name="Nolan M."/>
            <person name="Lucas S."/>
            <person name="Del Rio T.G."/>
            <person name="Tice H."/>
            <person name="Cheng J.F."/>
            <person name="Tapia R."/>
            <person name="Han C."/>
            <person name="Goodwin L."/>
            <person name="Pitluck S."/>
            <person name="Liolios K."/>
            <person name="Pagani I."/>
            <person name="Ivanova N."/>
            <person name="Huntemann M."/>
            <person name="Mavromatis K."/>
            <person name="Mikhailova N."/>
            <person name="Pati A."/>
            <person name="Chen A."/>
            <person name="Palaniappan K."/>
            <person name="Land M."/>
            <person name="Hauser L."/>
            <person name="Brambilla E.M."/>
            <person name="Rohde M."/>
            <person name="Verbarg S."/>
            <person name="Goker M."/>
            <person name="Bristow J."/>
            <person name="Eisen J.A."/>
            <person name="Markowitz V."/>
            <person name="Hugenholtz P."/>
            <person name="Kyrpides N.C."/>
            <person name="Klenk H.P."/>
            <person name="Woyke T."/>
        </authorList>
    </citation>
    <scope>NUCLEOTIDE SEQUENCE [LARGE SCALE GENOMIC DNA]</scope>
    <source>
        <strain evidence="5">ATCC 27775 / DSM 1100 / LMG 10767 / O</strain>
    </source>
</reference>
<dbReference type="STRING" id="760192.Halhy_3024"/>
<keyword evidence="2" id="KW-0472">Membrane</keyword>
<dbReference type="SMART" id="SM00028">
    <property type="entry name" value="TPR"/>
    <property type="match status" value="3"/>
</dbReference>
<dbReference type="eggNOG" id="COG0457">
    <property type="taxonomic scope" value="Bacteria"/>
</dbReference>
<dbReference type="Pfam" id="PF13181">
    <property type="entry name" value="TPR_8"/>
    <property type="match status" value="1"/>
</dbReference>
<proteinExistence type="predicted"/>
<keyword evidence="2" id="KW-1133">Transmembrane helix</keyword>
<keyword evidence="1" id="KW-0802">TPR repeat</keyword>
<dbReference type="EMBL" id="CP002691">
    <property type="protein sequence ID" value="AEE50887.1"/>
    <property type="molecule type" value="Genomic_DNA"/>
</dbReference>
<dbReference type="Gene3D" id="1.25.40.10">
    <property type="entry name" value="Tetratricopeptide repeat domain"/>
    <property type="match status" value="2"/>
</dbReference>
<dbReference type="InterPro" id="IPR019734">
    <property type="entry name" value="TPR_rpt"/>
</dbReference>
<protein>
    <submittedName>
        <fullName evidence="4">Tetratricopeptide TPR_1 repeat-containing protein</fullName>
    </submittedName>
</protein>
<dbReference type="InterPro" id="IPR011990">
    <property type="entry name" value="TPR-like_helical_dom_sf"/>
</dbReference>
<dbReference type="Pfam" id="PF12770">
    <property type="entry name" value="CHAT"/>
    <property type="match status" value="1"/>
</dbReference>
<feature type="transmembrane region" description="Helical" evidence="2">
    <location>
        <begin position="874"/>
        <end position="894"/>
    </location>
</feature>
<dbReference type="HOGENOM" id="CLU_002404_2_0_10"/>
<feature type="repeat" description="TPR" evidence="1">
    <location>
        <begin position="156"/>
        <end position="189"/>
    </location>
</feature>
<reference key="2">
    <citation type="submission" date="2011-04" db="EMBL/GenBank/DDBJ databases">
        <title>Complete sequence of chromosome of Haliscomenobacter hydrossis DSM 1100.</title>
        <authorList>
            <consortium name="US DOE Joint Genome Institute (JGI-PGF)"/>
            <person name="Lucas S."/>
            <person name="Han J."/>
            <person name="Lapidus A."/>
            <person name="Bruce D."/>
            <person name="Goodwin L."/>
            <person name="Pitluck S."/>
            <person name="Peters L."/>
            <person name="Kyrpides N."/>
            <person name="Mavromatis K."/>
            <person name="Ivanova N."/>
            <person name="Ovchinnikova G."/>
            <person name="Pagani I."/>
            <person name="Daligault H."/>
            <person name="Detter J.C."/>
            <person name="Han C."/>
            <person name="Land M."/>
            <person name="Hauser L."/>
            <person name="Markowitz V."/>
            <person name="Cheng J.-F."/>
            <person name="Hugenholtz P."/>
            <person name="Woyke T."/>
            <person name="Wu D."/>
            <person name="Verbarg S."/>
            <person name="Frueling A."/>
            <person name="Brambilla E."/>
            <person name="Klenk H.-P."/>
            <person name="Eisen J.A."/>
        </authorList>
    </citation>
    <scope>NUCLEOTIDE SEQUENCE</scope>
    <source>
        <strain>DSM 1100</strain>
    </source>
</reference>
<dbReference type="InterPro" id="IPR024983">
    <property type="entry name" value="CHAT_dom"/>
</dbReference>
<evidence type="ECO:0000256" key="2">
    <source>
        <dbReference type="SAM" id="Phobius"/>
    </source>
</evidence>
<dbReference type="PROSITE" id="PS50005">
    <property type="entry name" value="TPR"/>
    <property type="match status" value="1"/>
</dbReference>
<name>F4L6Q6_HALH1</name>
<organism evidence="4 5">
    <name type="scientific">Haliscomenobacter hydrossis (strain ATCC 27775 / DSM 1100 / LMG 10767 / O)</name>
    <dbReference type="NCBI Taxonomy" id="760192"/>
    <lineage>
        <taxon>Bacteria</taxon>
        <taxon>Pseudomonadati</taxon>
        <taxon>Bacteroidota</taxon>
        <taxon>Saprospiria</taxon>
        <taxon>Saprospirales</taxon>
        <taxon>Haliscomenobacteraceae</taxon>
        <taxon>Haliscomenobacter</taxon>
    </lineage>
</organism>
<keyword evidence="5" id="KW-1185">Reference proteome</keyword>
<dbReference type="RefSeq" id="WP_013765430.1">
    <property type="nucleotide sequence ID" value="NC_015510.1"/>
</dbReference>
<accession>F4L6Q6</accession>
<evidence type="ECO:0000313" key="4">
    <source>
        <dbReference type="EMBL" id="AEE50887.1"/>
    </source>
</evidence>
<gene>
    <name evidence="4" type="ordered locus">Halhy_3024</name>
</gene>